<dbReference type="InterPro" id="IPR003346">
    <property type="entry name" value="Transposase_20"/>
</dbReference>
<accession>A0A2S0UQU7</accession>
<dbReference type="AlphaFoldDB" id="A0A2S0UQU7"/>
<dbReference type="GO" id="GO:0006313">
    <property type="term" value="P:DNA transposition"/>
    <property type="evidence" value="ECO:0007669"/>
    <property type="project" value="InterPro"/>
</dbReference>
<evidence type="ECO:0000313" key="3">
    <source>
        <dbReference type="EMBL" id="AWB50189.1"/>
    </source>
</evidence>
<dbReference type="Pfam" id="PF01548">
    <property type="entry name" value="DEDD_Tnp_IS110"/>
    <property type="match status" value="1"/>
</dbReference>
<dbReference type="PANTHER" id="PTHR33055:SF13">
    <property type="entry name" value="TRANSPOSASE"/>
    <property type="match status" value="1"/>
</dbReference>
<feature type="domain" description="Transposase IS116/IS110/IS902 C-terminal" evidence="2">
    <location>
        <begin position="190"/>
        <end position="272"/>
    </location>
</feature>
<name>A0A2S0UQU7_9RHOB</name>
<dbReference type="KEGG" id="geh:HYN69_02835"/>
<proteinExistence type="predicted"/>
<dbReference type="RefSeq" id="WP_108437001.1">
    <property type="nucleotide sequence ID" value="NZ_CP028918.1"/>
</dbReference>
<sequence>MNDTIGIDIGKDTLVIHRLPDKATLEVGSNKAGLTTLLRWLGRDEALRVVFEPTGPYHRLLEKTLAAANIAMIKVNPRQARRFAEAIGRLAKTDWVDAAMLARLGATLDLQALSPKSEILHDLRELRVARQGRVKDRIALTVRLRHANLALIKHQLRLSIRQVEAHLAEIDAAILEAVRADEALSQRFDILTSIPGIGEIAACAMLIEMPELGQLDARQAAALAGLAPITQQSGKWKGHAHIQGGRAGLRRSLYMPALVATRYNAPLREKYQKPIASGKAAKIAITAIMRKLIVLANALLRDKRNWTPNSSC</sequence>
<dbReference type="Pfam" id="PF02371">
    <property type="entry name" value="Transposase_20"/>
    <property type="match status" value="1"/>
</dbReference>
<protein>
    <submittedName>
        <fullName evidence="3">IS110 family transposase</fullName>
    </submittedName>
</protein>
<dbReference type="Proteomes" id="UP000244496">
    <property type="component" value="Chromosome"/>
</dbReference>
<evidence type="ECO:0000259" key="2">
    <source>
        <dbReference type="Pfam" id="PF02371"/>
    </source>
</evidence>
<dbReference type="InterPro" id="IPR002525">
    <property type="entry name" value="Transp_IS110-like_N"/>
</dbReference>
<dbReference type="EMBL" id="CP028918">
    <property type="protein sequence ID" value="AWB50189.1"/>
    <property type="molecule type" value="Genomic_DNA"/>
</dbReference>
<dbReference type="GO" id="GO:0003677">
    <property type="term" value="F:DNA binding"/>
    <property type="evidence" value="ECO:0007669"/>
    <property type="project" value="InterPro"/>
</dbReference>
<evidence type="ECO:0000313" key="4">
    <source>
        <dbReference type="Proteomes" id="UP000244496"/>
    </source>
</evidence>
<evidence type="ECO:0000259" key="1">
    <source>
        <dbReference type="Pfam" id="PF01548"/>
    </source>
</evidence>
<dbReference type="InterPro" id="IPR047650">
    <property type="entry name" value="Transpos_IS110"/>
</dbReference>
<feature type="domain" description="Transposase IS110-like N-terminal" evidence="1">
    <location>
        <begin position="5"/>
        <end position="146"/>
    </location>
</feature>
<reference evidence="3 4" key="1">
    <citation type="submission" date="2018-04" db="EMBL/GenBank/DDBJ databases">
        <title>Genome sequencing of Gemmobacter.</title>
        <authorList>
            <person name="Yi H."/>
            <person name="Baek M.-G."/>
        </authorList>
    </citation>
    <scope>NUCLEOTIDE SEQUENCE [LARGE SCALE GENOMIC DNA]</scope>
    <source>
        <strain evidence="3 4">HYN0069</strain>
    </source>
</reference>
<gene>
    <name evidence="3" type="ORF">HYN69_02835</name>
</gene>
<dbReference type="GO" id="GO:0004803">
    <property type="term" value="F:transposase activity"/>
    <property type="evidence" value="ECO:0007669"/>
    <property type="project" value="InterPro"/>
</dbReference>
<organism evidence="3 4">
    <name type="scientific">Paragemmobacter aquarius</name>
    <dbReference type="NCBI Taxonomy" id="2169400"/>
    <lineage>
        <taxon>Bacteria</taxon>
        <taxon>Pseudomonadati</taxon>
        <taxon>Pseudomonadota</taxon>
        <taxon>Alphaproteobacteria</taxon>
        <taxon>Rhodobacterales</taxon>
        <taxon>Paracoccaceae</taxon>
        <taxon>Paragemmobacter</taxon>
    </lineage>
</organism>
<keyword evidence="4" id="KW-1185">Reference proteome</keyword>
<dbReference type="PANTHER" id="PTHR33055">
    <property type="entry name" value="TRANSPOSASE FOR INSERTION SEQUENCE ELEMENT IS1111A"/>
    <property type="match status" value="1"/>
</dbReference>
<dbReference type="OrthoDB" id="8261795at2"/>